<protein>
    <submittedName>
        <fullName evidence="2">Uncharacterized protein</fullName>
    </submittedName>
</protein>
<dbReference type="EMBL" id="JANPWB010000006">
    <property type="protein sequence ID" value="KAJ1176085.1"/>
    <property type="molecule type" value="Genomic_DNA"/>
</dbReference>
<evidence type="ECO:0000313" key="3">
    <source>
        <dbReference type="Proteomes" id="UP001066276"/>
    </source>
</evidence>
<feature type="region of interest" description="Disordered" evidence="1">
    <location>
        <begin position="44"/>
        <end position="63"/>
    </location>
</feature>
<accession>A0AAV7TIK3</accession>
<dbReference type="Proteomes" id="UP001066276">
    <property type="component" value="Chromosome 3_2"/>
</dbReference>
<sequence length="168" mass="18194">MRGPGLRRPMSLSVWQIMAGFHPDLPLPPAVRCLGSGWDRSCQASHQHRPMGLRPPTSSPSRSECPSNLCCGDWWLDLCRLPVVAPVHKAWAAGTGDRGAGFHTDLPLPLAVRCLGSGWVRSRQASHQHRPKGLRPPTSSPSRSVSKRSLLWGLVVGSVPPPRRGPGS</sequence>
<dbReference type="AlphaFoldDB" id="A0AAV7TIK3"/>
<comment type="caution">
    <text evidence="2">The sequence shown here is derived from an EMBL/GenBank/DDBJ whole genome shotgun (WGS) entry which is preliminary data.</text>
</comment>
<name>A0AAV7TIK3_PLEWA</name>
<reference evidence="2" key="1">
    <citation type="journal article" date="2022" name="bioRxiv">
        <title>Sequencing and chromosome-scale assembly of the giantPleurodeles waltlgenome.</title>
        <authorList>
            <person name="Brown T."/>
            <person name="Elewa A."/>
            <person name="Iarovenko S."/>
            <person name="Subramanian E."/>
            <person name="Araus A.J."/>
            <person name="Petzold A."/>
            <person name="Susuki M."/>
            <person name="Suzuki K.-i.T."/>
            <person name="Hayashi T."/>
            <person name="Toyoda A."/>
            <person name="Oliveira C."/>
            <person name="Osipova E."/>
            <person name="Leigh N.D."/>
            <person name="Simon A."/>
            <person name="Yun M.H."/>
        </authorList>
    </citation>
    <scope>NUCLEOTIDE SEQUENCE</scope>
    <source>
        <strain evidence="2">20211129_DDA</strain>
        <tissue evidence="2">Liver</tissue>
    </source>
</reference>
<evidence type="ECO:0000313" key="2">
    <source>
        <dbReference type="EMBL" id="KAJ1176085.1"/>
    </source>
</evidence>
<gene>
    <name evidence="2" type="ORF">NDU88_001368</name>
</gene>
<feature type="region of interest" description="Disordered" evidence="1">
    <location>
        <begin position="123"/>
        <end position="146"/>
    </location>
</feature>
<evidence type="ECO:0000256" key="1">
    <source>
        <dbReference type="SAM" id="MobiDB-lite"/>
    </source>
</evidence>
<feature type="compositionally biased region" description="Low complexity" evidence="1">
    <location>
        <begin position="135"/>
        <end position="146"/>
    </location>
</feature>
<feature type="compositionally biased region" description="Basic residues" evidence="1">
    <location>
        <begin position="124"/>
        <end position="133"/>
    </location>
</feature>
<keyword evidence="3" id="KW-1185">Reference proteome</keyword>
<proteinExistence type="predicted"/>
<organism evidence="2 3">
    <name type="scientific">Pleurodeles waltl</name>
    <name type="common">Iberian ribbed newt</name>
    <dbReference type="NCBI Taxonomy" id="8319"/>
    <lineage>
        <taxon>Eukaryota</taxon>
        <taxon>Metazoa</taxon>
        <taxon>Chordata</taxon>
        <taxon>Craniata</taxon>
        <taxon>Vertebrata</taxon>
        <taxon>Euteleostomi</taxon>
        <taxon>Amphibia</taxon>
        <taxon>Batrachia</taxon>
        <taxon>Caudata</taxon>
        <taxon>Salamandroidea</taxon>
        <taxon>Salamandridae</taxon>
        <taxon>Pleurodelinae</taxon>
        <taxon>Pleurodeles</taxon>
    </lineage>
</organism>